<keyword evidence="3" id="KW-1003">Cell membrane</keyword>
<evidence type="ECO:0000256" key="4">
    <source>
        <dbReference type="ARBA" id="ARBA00022692"/>
    </source>
</evidence>
<sequence>MSPDHPLRRLAGFARPHRRTVASASLYSVLNKVFDVLPELLIGVAVDVVVNQRDSFLARAGFPEPLHQLYVLVALTIIVWVLESLFEYLYALRWRGLAQELQHGLRQAAYGHLQQLPPAVIERERSGRLMALLNEDVNQIERFLNTGANDLIQVAVSSLLVGAVFFFLTAKLAFLAFLPIPLILVGAFWFQKRLAPRYAAAREAAATVSARLNNNLGGMATIQAYTAEAFEAEHLRQASDGFRARNAEAIRFSAAITPVIRMAILCGFVATLLYGGVLTLRGELGVGSYSALVYLTQRLLWPLTRLADMVDLYQRAMASVNRVMDLLDTPVPVRGEGQLPKRPRGELSFAGVAFDYDGRQALQAVTFAVPAGATVALVGGTGAGKSTLLKLLLRFLDPKRGTIRVDGTDITTLDPAALRGWLGYVAQEPFLTDGSVADNIAYGDIGHDRARIEAAARAAEAHDFIAALPGGYDAPVGERGGNLSGGQRQRIALARALYRDPAILLLDEATSAVDNETEAAIQHSLARAGRERTTLVVAHRLSTVRHADAIHVMEAGRIVESGTHDELVARGGAYAALWRLQTGRASNEWRVTSNE</sequence>
<dbReference type="Gene3D" id="3.40.50.300">
    <property type="entry name" value="P-loop containing nucleotide triphosphate hydrolases"/>
    <property type="match status" value="1"/>
</dbReference>
<feature type="domain" description="ABC transmembrane type-1" evidence="11">
    <location>
        <begin position="24"/>
        <end position="315"/>
    </location>
</feature>
<dbReference type="InterPro" id="IPR027417">
    <property type="entry name" value="P-loop_NTPase"/>
</dbReference>
<dbReference type="SMART" id="SM00382">
    <property type="entry name" value="AAA"/>
    <property type="match status" value="1"/>
</dbReference>
<dbReference type="STRING" id="1121013.GCA_000426365_02095"/>
<dbReference type="SUPFAM" id="SSF90123">
    <property type="entry name" value="ABC transporter transmembrane region"/>
    <property type="match status" value="1"/>
</dbReference>
<dbReference type="OrthoDB" id="6828292at2"/>
<dbReference type="PANTHER" id="PTHR43394:SF1">
    <property type="entry name" value="ATP-BINDING CASSETTE SUB-FAMILY B MEMBER 10, MITOCHONDRIAL"/>
    <property type="match status" value="1"/>
</dbReference>
<accession>A0A091BDI4</accession>
<dbReference type="GO" id="GO:0015421">
    <property type="term" value="F:ABC-type oligopeptide transporter activity"/>
    <property type="evidence" value="ECO:0007669"/>
    <property type="project" value="TreeGrafter"/>
</dbReference>
<dbReference type="InterPro" id="IPR003593">
    <property type="entry name" value="AAA+_ATPase"/>
</dbReference>
<feature type="transmembrane region" description="Helical" evidence="9">
    <location>
        <begin position="151"/>
        <end position="168"/>
    </location>
</feature>
<organism evidence="12 13">
    <name type="scientific">Arenimonas composti TR7-09 = DSM 18010</name>
    <dbReference type="NCBI Taxonomy" id="1121013"/>
    <lineage>
        <taxon>Bacteria</taxon>
        <taxon>Pseudomonadati</taxon>
        <taxon>Pseudomonadota</taxon>
        <taxon>Gammaproteobacteria</taxon>
        <taxon>Lysobacterales</taxon>
        <taxon>Lysobacteraceae</taxon>
        <taxon>Arenimonas</taxon>
    </lineage>
</organism>
<keyword evidence="13" id="KW-1185">Reference proteome</keyword>
<keyword evidence="6" id="KW-0067">ATP-binding</keyword>
<feature type="domain" description="ABC transporter" evidence="10">
    <location>
        <begin position="347"/>
        <end position="580"/>
    </location>
</feature>
<keyword evidence="8 9" id="KW-0472">Membrane</keyword>
<dbReference type="FunFam" id="3.40.50.300:FF:000221">
    <property type="entry name" value="Multidrug ABC transporter ATP-binding protein"/>
    <property type="match status" value="1"/>
</dbReference>
<dbReference type="GO" id="GO:0005886">
    <property type="term" value="C:plasma membrane"/>
    <property type="evidence" value="ECO:0007669"/>
    <property type="project" value="UniProtKB-SubCell"/>
</dbReference>
<evidence type="ECO:0000256" key="2">
    <source>
        <dbReference type="ARBA" id="ARBA00022448"/>
    </source>
</evidence>
<keyword evidence="5" id="KW-0547">Nucleotide-binding</keyword>
<evidence type="ECO:0000313" key="13">
    <source>
        <dbReference type="Proteomes" id="UP000029391"/>
    </source>
</evidence>
<dbReference type="SUPFAM" id="SSF52540">
    <property type="entry name" value="P-loop containing nucleoside triphosphate hydrolases"/>
    <property type="match status" value="1"/>
</dbReference>
<dbReference type="InterPro" id="IPR039421">
    <property type="entry name" value="Type_1_exporter"/>
</dbReference>
<evidence type="ECO:0000313" key="12">
    <source>
        <dbReference type="EMBL" id="KFN50753.1"/>
    </source>
</evidence>
<dbReference type="RefSeq" id="WP_026817088.1">
    <property type="nucleotide sequence ID" value="NZ_AUFF01000006.1"/>
</dbReference>
<dbReference type="Pfam" id="PF00664">
    <property type="entry name" value="ABC_membrane"/>
    <property type="match status" value="1"/>
</dbReference>
<evidence type="ECO:0000256" key="8">
    <source>
        <dbReference type="ARBA" id="ARBA00023136"/>
    </source>
</evidence>
<dbReference type="Gene3D" id="1.20.1560.10">
    <property type="entry name" value="ABC transporter type 1, transmembrane domain"/>
    <property type="match status" value="1"/>
</dbReference>
<name>A0A091BDI4_9GAMM</name>
<evidence type="ECO:0000256" key="6">
    <source>
        <dbReference type="ARBA" id="ARBA00022840"/>
    </source>
</evidence>
<dbReference type="InterPro" id="IPR017871">
    <property type="entry name" value="ABC_transporter-like_CS"/>
</dbReference>
<dbReference type="eggNOG" id="COG1132">
    <property type="taxonomic scope" value="Bacteria"/>
</dbReference>
<dbReference type="CDD" id="cd18565">
    <property type="entry name" value="ABC_6TM_exporter_like"/>
    <property type="match status" value="1"/>
</dbReference>
<proteinExistence type="predicted"/>
<dbReference type="PROSITE" id="PS50893">
    <property type="entry name" value="ABC_TRANSPORTER_2"/>
    <property type="match status" value="1"/>
</dbReference>
<dbReference type="EMBL" id="AWXU01000017">
    <property type="protein sequence ID" value="KFN50753.1"/>
    <property type="molecule type" value="Genomic_DNA"/>
</dbReference>
<evidence type="ECO:0000256" key="7">
    <source>
        <dbReference type="ARBA" id="ARBA00022989"/>
    </source>
</evidence>
<keyword evidence="7 9" id="KW-1133">Transmembrane helix</keyword>
<evidence type="ECO:0008006" key="14">
    <source>
        <dbReference type="Google" id="ProtNLM"/>
    </source>
</evidence>
<dbReference type="InterPro" id="IPR011527">
    <property type="entry name" value="ABC1_TM_dom"/>
</dbReference>
<comment type="caution">
    <text evidence="12">The sequence shown here is derived from an EMBL/GenBank/DDBJ whole genome shotgun (WGS) entry which is preliminary data.</text>
</comment>
<evidence type="ECO:0000259" key="11">
    <source>
        <dbReference type="PROSITE" id="PS50929"/>
    </source>
</evidence>
<evidence type="ECO:0000256" key="5">
    <source>
        <dbReference type="ARBA" id="ARBA00022741"/>
    </source>
</evidence>
<evidence type="ECO:0000259" key="10">
    <source>
        <dbReference type="PROSITE" id="PS50893"/>
    </source>
</evidence>
<dbReference type="AlphaFoldDB" id="A0A091BDI4"/>
<reference evidence="12 13" key="1">
    <citation type="submission" date="2013-09" db="EMBL/GenBank/DDBJ databases">
        <title>Genome sequencing of Arenimonas composti.</title>
        <authorList>
            <person name="Chen F."/>
            <person name="Wang G."/>
        </authorList>
    </citation>
    <scope>NUCLEOTIDE SEQUENCE [LARGE SCALE GENOMIC DNA]</scope>
    <source>
        <strain evidence="12 13">TR7-09</strain>
    </source>
</reference>
<keyword evidence="4 9" id="KW-0812">Transmembrane</keyword>
<evidence type="ECO:0000256" key="9">
    <source>
        <dbReference type="SAM" id="Phobius"/>
    </source>
</evidence>
<dbReference type="PANTHER" id="PTHR43394">
    <property type="entry name" value="ATP-DEPENDENT PERMEASE MDL1, MITOCHONDRIAL"/>
    <property type="match status" value="1"/>
</dbReference>
<keyword evidence="2" id="KW-0813">Transport</keyword>
<dbReference type="InterPro" id="IPR036640">
    <property type="entry name" value="ABC1_TM_sf"/>
</dbReference>
<feature type="transmembrane region" description="Helical" evidence="9">
    <location>
        <begin position="174"/>
        <end position="190"/>
    </location>
</feature>
<feature type="transmembrane region" description="Helical" evidence="9">
    <location>
        <begin position="69"/>
        <end position="90"/>
    </location>
</feature>
<feature type="transmembrane region" description="Helical" evidence="9">
    <location>
        <begin position="252"/>
        <end position="274"/>
    </location>
</feature>
<dbReference type="GO" id="GO:0016887">
    <property type="term" value="F:ATP hydrolysis activity"/>
    <property type="evidence" value="ECO:0007669"/>
    <property type="project" value="InterPro"/>
</dbReference>
<evidence type="ECO:0000256" key="1">
    <source>
        <dbReference type="ARBA" id="ARBA00004651"/>
    </source>
</evidence>
<dbReference type="Proteomes" id="UP000029391">
    <property type="component" value="Unassembled WGS sequence"/>
</dbReference>
<protein>
    <recommendedName>
        <fullName evidence="14">ABC transporter</fullName>
    </recommendedName>
</protein>
<dbReference type="InterPro" id="IPR003439">
    <property type="entry name" value="ABC_transporter-like_ATP-bd"/>
</dbReference>
<dbReference type="PROSITE" id="PS50929">
    <property type="entry name" value="ABC_TM1F"/>
    <property type="match status" value="1"/>
</dbReference>
<dbReference type="Pfam" id="PF00005">
    <property type="entry name" value="ABC_tran"/>
    <property type="match status" value="1"/>
</dbReference>
<gene>
    <name evidence="12" type="ORF">P873_06200</name>
</gene>
<comment type="subcellular location">
    <subcellularLocation>
        <location evidence="1">Cell membrane</location>
        <topology evidence="1">Multi-pass membrane protein</topology>
    </subcellularLocation>
</comment>
<evidence type="ECO:0000256" key="3">
    <source>
        <dbReference type="ARBA" id="ARBA00022475"/>
    </source>
</evidence>
<dbReference type="PROSITE" id="PS00211">
    <property type="entry name" value="ABC_TRANSPORTER_1"/>
    <property type="match status" value="1"/>
</dbReference>
<dbReference type="GO" id="GO:0005524">
    <property type="term" value="F:ATP binding"/>
    <property type="evidence" value="ECO:0007669"/>
    <property type="project" value="UniProtKB-KW"/>
</dbReference>